<protein>
    <submittedName>
        <fullName evidence="1">Uncharacterized protein</fullName>
    </submittedName>
</protein>
<organism evidence="1 2">
    <name type="scientific">Meganyctiphanes norvegica</name>
    <name type="common">Northern krill</name>
    <name type="synonym">Thysanopoda norvegica</name>
    <dbReference type="NCBI Taxonomy" id="48144"/>
    <lineage>
        <taxon>Eukaryota</taxon>
        <taxon>Metazoa</taxon>
        <taxon>Ecdysozoa</taxon>
        <taxon>Arthropoda</taxon>
        <taxon>Crustacea</taxon>
        <taxon>Multicrustacea</taxon>
        <taxon>Malacostraca</taxon>
        <taxon>Eumalacostraca</taxon>
        <taxon>Eucarida</taxon>
        <taxon>Euphausiacea</taxon>
        <taxon>Euphausiidae</taxon>
        <taxon>Meganyctiphanes</taxon>
    </lineage>
</organism>
<accession>A0AAV2QFQ7</accession>
<dbReference type="Proteomes" id="UP001497623">
    <property type="component" value="Unassembled WGS sequence"/>
</dbReference>
<dbReference type="AlphaFoldDB" id="A0AAV2QFQ7"/>
<keyword evidence="2" id="KW-1185">Reference proteome</keyword>
<evidence type="ECO:0000313" key="2">
    <source>
        <dbReference type="Proteomes" id="UP001497623"/>
    </source>
</evidence>
<gene>
    <name evidence="1" type="ORF">MNOR_LOCUS10738</name>
</gene>
<dbReference type="EMBL" id="CAXKWB010005509">
    <property type="protein sequence ID" value="CAL4078754.1"/>
    <property type="molecule type" value="Genomic_DNA"/>
</dbReference>
<comment type="caution">
    <text evidence="1">The sequence shown here is derived from an EMBL/GenBank/DDBJ whole genome shotgun (WGS) entry which is preliminary data.</text>
</comment>
<name>A0AAV2QFQ7_MEGNR</name>
<sequence length="99" mass="11649">MAHLPANELANRRLEAFQDILDEWHTVQGNEWYAIQCPCRPDCGHMPPHEIPRLILSSCLYVGELDYFFVEQPFLDLYGFRVRWHCDECQAEMACGFPF</sequence>
<proteinExistence type="predicted"/>
<evidence type="ECO:0000313" key="1">
    <source>
        <dbReference type="EMBL" id="CAL4078754.1"/>
    </source>
</evidence>
<reference evidence="1 2" key="1">
    <citation type="submission" date="2024-05" db="EMBL/GenBank/DDBJ databases">
        <authorList>
            <person name="Wallberg A."/>
        </authorList>
    </citation>
    <scope>NUCLEOTIDE SEQUENCE [LARGE SCALE GENOMIC DNA]</scope>
</reference>